<dbReference type="Pfam" id="PF14344">
    <property type="entry name" value="DUF4397"/>
    <property type="match status" value="1"/>
</dbReference>
<gene>
    <name evidence="4" type="ORF">C1I63_15590</name>
</gene>
<evidence type="ECO:0000259" key="3">
    <source>
        <dbReference type="Pfam" id="PF14344"/>
    </source>
</evidence>
<protein>
    <recommendedName>
        <fullName evidence="3">DUF4397 domain-containing protein</fullName>
    </recommendedName>
</protein>
<evidence type="ECO:0000256" key="1">
    <source>
        <dbReference type="SAM" id="Phobius"/>
    </source>
</evidence>
<evidence type="ECO:0000256" key="2">
    <source>
        <dbReference type="SAM" id="SignalP"/>
    </source>
</evidence>
<keyword evidence="1" id="KW-1133">Transmembrane helix</keyword>
<keyword evidence="5" id="KW-1185">Reference proteome</keyword>
<feature type="chain" id="PRO_5015556851" description="DUF4397 domain-containing protein" evidence="2">
    <location>
        <begin position="37"/>
        <end position="300"/>
    </location>
</feature>
<dbReference type="InterPro" id="IPR025510">
    <property type="entry name" value="DUF4397"/>
</dbReference>
<reference evidence="4 5" key="1">
    <citation type="submission" date="2018-03" db="EMBL/GenBank/DDBJ databases">
        <title>Bacteriophage NCPPB3778 and a type I-E CRISPR drive the evolution of the US Biological Select Agent, Rathayibacter toxicus.</title>
        <authorList>
            <person name="Davis E.W.II."/>
            <person name="Tabima J.F."/>
            <person name="Weisberg A.J."/>
            <person name="Dantas Lopes L."/>
            <person name="Wiseman M.S."/>
            <person name="Wiseman M.S."/>
            <person name="Pupko T."/>
            <person name="Belcher M.S."/>
            <person name="Sechler A.J."/>
            <person name="Tancos M.A."/>
            <person name="Schroeder B.K."/>
            <person name="Murray T.D."/>
            <person name="Luster D.G."/>
            <person name="Schneider W.L."/>
            <person name="Rogers E."/>
            <person name="Andreote F.D."/>
            <person name="Grunwald N.J."/>
            <person name="Putnam M.L."/>
            <person name="Chang J.H."/>
        </authorList>
    </citation>
    <scope>NUCLEOTIDE SEQUENCE [LARGE SCALE GENOMIC DNA]</scope>
    <source>
        <strain evidence="4 5">DSM 15933</strain>
    </source>
</reference>
<name>A0A2T4UX93_9MICO</name>
<dbReference type="InterPro" id="IPR006311">
    <property type="entry name" value="TAT_signal"/>
</dbReference>
<proteinExistence type="predicted"/>
<evidence type="ECO:0000313" key="5">
    <source>
        <dbReference type="Proteomes" id="UP000241085"/>
    </source>
</evidence>
<dbReference type="PROSITE" id="PS51318">
    <property type="entry name" value="TAT"/>
    <property type="match status" value="1"/>
</dbReference>
<keyword evidence="1" id="KW-0472">Membrane</keyword>
<sequence>MLPTTRSSRRRRVSRAAVVLAAASALAALGAAPASAAEQETGWVRVAHLSPDTKAVDVTLTSLSGGGAAFELDDVAYGAVSPYWTLDTGTYVVSMVPSDAPEGTAPVIEQAVDVTGGTPLTVAALGRNAVLSTTVFTDDLTPPADGQARVRVIQASTTASRVDVSTAAGIPLATGAAQGTASPYTSVPAGPSGLDVSAGSVSATSDLDLAPGSVASLFVLDDANAGLVLSPVLDSAAVGDLPTGGIQTGGGATAVHVASTGAAPIVSGALGVVSVLAVYGLIAGAVALIARRSSVGGRAS</sequence>
<feature type="domain" description="DUF4397" evidence="3">
    <location>
        <begin position="43"/>
        <end position="164"/>
    </location>
</feature>
<feature type="transmembrane region" description="Helical" evidence="1">
    <location>
        <begin position="265"/>
        <end position="290"/>
    </location>
</feature>
<dbReference type="EMBL" id="PZPL01000001">
    <property type="protein sequence ID" value="PTL74120.1"/>
    <property type="molecule type" value="Genomic_DNA"/>
</dbReference>
<keyword evidence="2" id="KW-0732">Signal</keyword>
<dbReference type="Proteomes" id="UP000241085">
    <property type="component" value="Unassembled WGS sequence"/>
</dbReference>
<dbReference type="RefSeq" id="WP_107575353.1">
    <property type="nucleotide sequence ID" value="NZ_PZPL01000001.1"/>
</dbReference>
<organism evidence="4 5">
    <name type="scientific">Rathayibacter caricis DSM 15933</name>
    <dbReference type="NCBI Taxonomy" id="1328867"/>
    <lineage>
        <taxon>Bacteria</taxon>
        <taxon>Bacillati</taxon>
        <taxon>Actinomycetota</taxon>
        <taxon>Actinomycetes</taxon>
        <taxon>Micrococcales</taxon>
        <taxon>Microbacteriaceae</taxon>
        <taxon>Rathayibacter</taxon>
    </lineage>
</organism>
<feature type="signal peptide" evidence="2">
    <location>
        <begin position="1"/>
        <end position="36"/>
    </location>
</feature>
<comment type="caution">
    <text evidence="4">The sequence shown here is derived from an EMBL/GenBank/DDBJ whole genome shotgun (WGS) entry which is preliminary data.</text>
</comment>
<accession>A0A2T4UX93</accession>
<evidence type="ECO:0000313" key="4">
    <source>
        <dbReference type="EMBL" id="PTL74120.1"/>
    </source>
</evidence>
<dbReference type="AlphaFoldDB" id="A0A2T4UX93"/>
<keyword evidence="1" id="KW-0812">Transmembrane</keyword>